<protein>
    <submittedName>
        <fullName evidence="2">E1A-binding protein</fullName>
    </submittedName>
</protein>
<keyword evidence="3" id="KW-1185">Reference proteome</keyword>
<name>V8NC82_OPHHA</name>
<evidence type="ECO:0000313" key="3">
    <source>
        <dbReference type="Proteomes" id="UP000018936"/>
    </source>
</evidence>
<organism evidence="2 3">
    <name type="scientific">Ophiophagus hannah</name>
    <name type="common">King cobra</name>
    <name type="synonym">Naja hannah</name>
    <dbReference type="NCBI Taxonomy" id="8665"/>
    <lineage>
        <taxon>Eukaryota</taxon>
        <taxon>Metazoa</taxon>
        <taxon>Chordata</taxon>
        <taxon>Craniata</taxon>
        <taxon>Vertebrata</taxon>
        <taxon>Euteleostomi</taxon>
        <taxon>Lepidosauria</taxon>
        <taxon>Squamata</taxon>
        <taxon>Bifurcata</taxon>
        <taxon>Unidentata</taxon>
        <taxon>Episquamata</taxon>
        <taxon>Toxicofera</taxon>
        <taxon>Serpentes</taxon>
        <taxon>Colubroidea</taxon>
        <taxon>Elapidae</taxon>
        <taxon>Elapinae</taxon>
        <taxon>Ophiophagus</taxon>
    </lineage>
</organism>
<reference evidence="2 3" key="1">
    <citation type="journal article" date="2013" name="Proc. Natl. Acad. Sci. U.S.A.">
        <title>The king cobra genome reveals dynamic gene evolution and adaptation in the snake venom system.</title>
        <authorList>
            <person name="Vonk F.J."/>
            <person name="Casewell N.R."/>
            <person name="Henkel C.V."/>
            <person name="Heimberg A.M."/>
            <person name="Jansen H.J."/>
            <person name="McCleary R.J."/>
            <person name="Kerkkamp H.M."/>
            <person name="Vos R.A."/>
            <person name="Guerreiro I."/>
            <person name="Calvete J.J."/>
            <person name="Wuster W."/>
            <person name="Woods A.E."/>
            <person name="Logan J.M."/>
            <person name="Harrison R.A."/>
            <person name="Castoe T.A."/>
            <person name="de Koning A.P."/>
            <person name="Pollock D.D."/>
            <person name="Yandell M."/>
            <person name="Calderon D."/>
            <person name="Renjifo C."/>
            <person name="Currier R.B."/>
            <person name="Salgado D."/>
            <person name="Pla D."/>
            <person name="Sanz L."/>
            <person name="Hyder A.S."/>
            <person name="Ribeiro J.M."/>
            <person name="Arntzen J.W."/>
            <person name="van den Thillart G.E."/>
            <person name="Boetzer M."/>
            <person name="Pirovano W."/>
            <person name="Dirks R.P."/>
            <person name="Spaink H.P."/>
            <person name="Duboule D."/>
            <person name="McGlinn E."/>
            <person name="Kini R.M."/>
            <person name="Richardson M.K."/>
        </authorList>
    </citation>
    <scope>NUCLEOTIDE SEQUENCE</scope>
    <source>
        <tissue evidence="2">Blood</tissue>
    </source>
</reference>
<proteinExistence type="predicted"/>
<dbReference type="EMBL" id="AZIM01005151">
    <property type="protein sequence ID" value="ETE59884.1"/>
    <property type="molecule type" value="Genomic_DNA"/>
</dbReference>
<feature type="compositionally biased region" description="Acidic residues" evidence="1">
    <location>
        <begin position="43"/>
        <end position="69"/>
    </location>
</feature>
<sequence>MEDSGFRVKAEEFVMLSQEPSPSETISPKVARPFIEALKSTEREEEEKEEQEEMEEDEENEEWNVLDGESESAWKPLVSELGKAQYLEHPSLLQELVAVVDQAEVRTAKRKWETQHLKGLRAEEEKMFLQGKEEELFTYTREDAYSKVNKFLGFFPPPRSSGNISRLGLACASLSQSPPTVFSP</sequence>
<dbReference type="OrthoDB" id="372624at2759"/>
<evidence type="ECO:0000313" key="2">
    <source>
        <dbReference type="EMBL" id="ETE59884.1"/>
    </source>
</evidence>
<comment type="caution">
    <text evidence="2">The sequence shown here is derived from an EMBL/GenBank/DDBJ whole genome shotgun (WGS) entry which is preliminary data.</text>
</comment>
<evidence type="ECO:0000256" key="1">
    <source>
        <dbReference type="SAM" id="MobiDB-lite"/>
    </source>
</evidence>
<dbReference type="Proteomes" id="UP000018936">
    <property type="component" value="Unassembled WGS sequence"/>
</dbReference>
<gene>
    <name evidence="2" type="primary">EP400</name>
    <name evidence="2" type="ORF">L345_14383</name>
</gene>
<dbReference type="AlphaFoldDB" id="V8NC82"/>
<accession>V8NC82</accession>
<feature type="region of interest" description="Disordered" evidence="1">
    <location>
        <begin position="37"/>
        <end position="69"/>
    </location>
</feature>